<accession>A0A841BVY8</accession>
<evidence type="ECO:0000313" key="2">
    <source>
        <dbReference type="Proteomes" id="UP000587527"/>
    </source>
</evidence>
<organism evidence="1 2">
    <name type="scientific">Allocatelliglobosispora scoriae</name>
    <dbReference type="NCBI Taxonomy" id="643052"/>
    <lineage>
        <taxon>Bacteria</taxon>
        <taxon>Bacillati</taxon>
        <taxon>Actinomycetota</taxon>
        <taxon>Actinomycetes</taxon>
        <taxon>Micromonosporales</taxon>
        <taxon>Micromonosporaceae</taxon>
        <taxon>Allocatelliglobosispora</taxon>
    </lineage>
</organism>
<dbReference type="Pfam" id="PF08282">
    <property type="entry name" value="Hydrolase_3"/>
    <property type="match status" value="2"/>
</dbReference>
<dbReference type="InterPro" id="IPR036412">
    <property type="entry name" value="HAD-like_sf"/>
</dbReference>
<dbReference type="GO" id="GO:0016791">
    <property type="term" value="F:phosphatase activity"/>
    <property type="evidence" value="ECO:0007669"/>
    <property type="project" value="UniProtKB-ARBA"/>
</dbReference>
<comment type="caution">
    <text evidence="1">The sequence shown here is derived from an EMBL/GenBank/DDBJ whole genome shotgun (WGS) entry which is preliminary data.</text>
</comment>
<reference evidence="1 2" key="1">
    <citation type="submission" date="2020-08" db="EMBL/GenBank/DDBJ databases">
        <title>Sequencing the genomes of 1000 actinobacteria strains.</title>
        <authorList>
            <person name="Klenk H.-P."/>
        </authorList>
    </citation>
    <scope>NUCLEOTIDE SEQUENCE [LARGE SCALE GENOMIC DNA]</scope>
    <source>
        <strain evidence="1 2">DSM 45362</strain>
    </source>
</reference>
<dbReference type="RefSeq" id="WP_184844188.1">
    <property type="nucleotide sequence ID" value="NZ_JACHMN010000003.1"/>
</dbReference>
<evidence type="ECO:0000313" key="1">
    <source>
        <dbReference type="EMBL" id="MBB5873267.1"/>
    </source>
</evidence>
<keyword evidence="1" id="KW-0378">Hydrolase</keyword>
<dbReference type="SUPFAM" id="SSF56784">
    <property type="entry name" value="HAD-like"/>
    <property type="match status" value="1"/>
</dbReference>
<proteinExistence type="predicted"/>
<dbReference type="Gene3D" id="3.30.1240.10">
    <property type="match status" value="1"/>
</dbReference>
<keyword evidence="2" id="KW-1185">Reference proteome</keyword>
<dbReference type="PANTHER" id="PTHR10000:SF8">
    <property type="entry name" value="HAD SUPERFAMILY HYDROLASE-LIKE, TYPE 3"/>
    <property type="match status" value="1"/>
</dbReference>
<name>A0A841BVY8_9ACTN</name>
<protein>
    <submittedName>
        <fullName evidence="1">Hydroxymethylpyrimidine pyrophosphatase-like HAD family hydrolase</fullName>
    </submittedName>
</protein>
<dbReference type="GO" id="GO:0005829">
    <property type="term" value="C:cytosol"/>
    <property type="evidence" value="ECO:0007669"/>
    <property type="project" value="TreeGrafter"/>
</dbReference>
<dbReference type="PANTHER" id="PTHR10000">
    <property type="entry name" value="PHOSPHOSERINE PHOSPHATASE"/>
    <property type="match status" value="1"/>
</dbReference>
<dbReference type="Proteomes" id="UP000587527">
    <property type="component" value="Unassembled WGS sequence"/>
</dbReference>
<dbReference type="Gene3D" id="3.40.50.1000">
    <property type="entry name" value="HAD superfamily/HAD-like"/>
    <property type="match status" value="2"/>
</dbReference>
<dbReference type="AlphaFoldDB" id="A0A841BVY8"/>
<dbReference type="InterPro" id="IPR023214">
    <property type="entry name" value="HAD_sf"/>
</dbReference>
<gene>
    <name evidence="1" type="ORF">F4553_006701</name>
</gene>
<dbReference type="GO" id="GO:0000287">
    <property type="term" value="F:magnesium ion binding"/>
    <property type="evidence" value="ECO:0007669"/>
    <property type="project" value="TreeGrafter"/>
</dbReference>
<sequence length="286" mass="29359">MIRVVAVDLDGTLLRSDTTVSTRTVAALRLAADAGARVVISTARPPRFVDVLAAETGITGIAVCCNGAVVFERGAAHPGDSDSGGLDSGGLDSDGLDARGVRIVGGLPIATAMRCAEVILELLPDAGFSLETGSRLLCEPRYGYVSSRSMGRVHVASLDELWRVAEASVKLHAWSPAPMTDSLHAALTAALPAVECAYSGGTGTFEVTAAGVTKASTLAALCAEWGVDSQEVIAFGDMPNDLAMLRWAGTGVAVANAHPEVLAAADRHTASNDSDGVAMVLEQIFG</sequence>
<dbReference type="EMBL" id="JACHMN010000003">
    <property type="protein sequence ID" value="MBB5873267.1"/>
    <property type="molecule type" value="Genomic_DNA"/>
</dbReference>